<feature type="transmembrane region" description="Helical" evidence="2">
    <location>
        <begin position="32"/>
        <end position="60"/>
    </location>
</feature>
<dbReference type="OrthoDB" id="5838148at2759"/>
<dbReference type="EMBL" id="UYRX01000036">
    <property type="protein sequence ID" value="VDK70491.1"/>
    <property type="molecule type" value="Genomic_DNA"/>
</dbReference>
<evidence type="ECO:0000256" key="2">
    <source>
        <dbReference type="SAM" id="Phobius"/>
    </source>
</evidence>
<name>A0A3P6U1Q5_LITSI</name>
<evidence type="ECO:0000256" key="1">
    <source>
        <dbReference type="SAM" id="MobiDB-lite"/>
    </source>
</evidence>
<protein>
    <submittedName>
        <fullName evidence="3">Uncharacterized protein</fullName>
    </submittedName>
</protein>
<evidence type="ECO:0000313" key="3">
    <source>
        <dbReference type="EMBL" id="VDK70491.1"/>
    </source>
</evidence>
<gene>
    <name evidence="3" type="ORF">NLS_LOCUS1125</name>
</gene>
<dbReference type="Proteomes" id="UP000277928">
    <property type="component" value="Unassembled WGS sequence"/>
</dbReference>
<dbReference type="AlphaFoldDB" id="A0A3P6U1Q5"/>
<organism evidence="3 4">
    <name type="scientific">Litomosoides sigmodontis</name>
    <name type="common">Filarial nematode worm</name>
    <dbReference type="NCBI Taxonomy" id="42156"/>
    <lineage>
        <taxon>Eukaryota</taxon>
        <taxon>Metazoa</taxon>
        <taxon>Ecdysozoa</taxon>
        <taxon>Nematoda</taxon>
        <taxon>Chromadorea</taxon>
        <taxon>Rhabditida</taxon>
        <taxon>Spirurina</taxon>
        <taxon>Spiruromorpha</taxon>
        <taxon>Filarioidea</taxon>
        <taxon>Onchocercidae</taxon>
        <taxon>Litomosoides</taxon>
    </lineage>
</organism>
<keyword evidence="2" id="KW-1133">Transmembrane helix</keyword>
<sequence>MLHFLSKHTRRPARVIHLPLHEISLRILKQMYLWFTTTIPMTTTFITSITGGITVATVLLSCAVKSKRLHEPEQLPEFVDANAKEADTYYGMRSTVAFPVKGSKIKRKDDLKVPEDAEGTEPNIGTKQRDMQNRGMRSGNTQAQESKPAFNRSKDGFMF</sequence>
<proteinExistence type="predicted"/>
<accession>A0A3P6U1Q5</accession>
<reference evidence="3 4" key="1">
    <citation type="submission" date="2018-08" db="EMBL/GenBank/DDBJ databases">
        <authorList>
            <person name="Laetsch R D."/>
            <person name="Stevens L."/>
            <person name="Kumar S."/>
            <person name="Blaxter L. M."/>
        </authorList>
    </citation>
    <scope>NUCLEOTIDE SEQUENCE [LARGE SCALE GENOMIC DNA]</scope>
</reference>
<feature type="region of interest" description="Disordered" evidence="1">
    <location>
        <begin position="109"/>
        <end position="159"/>
    </location>
</feature>
<evidence type="ECO:0000313" key="4">
    <source>
        <dbReference type="Proteomes" id="UP000277928"/>
    </source>
</evidence>
<keyword evidence="2" id="KW-0472">Membrane</keyword>
<keyword evidence="2" id="KW-0812">Transmembrane</keyword>
<keyword evidence="4" id="KW-1185">Reference proteome</keyword>